<comment type="caution">
    <text evidence="2">The sequence shown here is derived from an EMBL/GenBank/DDBJ whole genome shotgun (WGS) entry which is preliminary data.</text>
</comment>
<dbReference type="Proteomes" id="UP000518752">
    <property type="component" value="Unassembled WGS sequence"/>
</dbReference>
<dbReference type="EMBL" id="JAACJN010000266">
    <property type="protein sequence ID" value="KAF5353766.1"/>
    <property type="molecule type" value="Genomic_DNA"/>
</dbReference>
<feature type="compositionally biased region" description="Polar residues" evidence="1">
    <location>
        <begin position="56"/>
        <end position="69"/>
    </location>
</feature>
<gene>
    <name evidence="2" type="ORF">D9757_012944</name>
</gene>
<sequence>MTRFTYNEAIPDWLQELAGLVFSLDLQYEHQDESVTWESFNLFAAGIPSQPLDPEQGSSHSSLPGNISINPEDGQPYPESTGHEFGLGIVDFRISKSLHGLEKGAGNKDMLTIPSSNAVRKLFLRREDNIKDYLRKAADRQSALHPFRQGRPTLRGCIVTNSNIEVYELETHLSQAAVAHNCATYHFDNNNGGGKMLWNLLRKNAEAWI</sequence>
<reference evidence="2 3" key="1">
    <citation type="journal article" date="2020" name="ISME J.">
        <title>Uncovering the hidden diversity of litter-decomposition mechanisms in mushroom-forming fungi.</title>
        <authorList>
            <person name="Floudas D."/>
            <person name="Bentzer J."/>
            <person name="Ahren D."/>
            <person name="Johansson T."/>
            <person name="Persson P."/>
            <person name="Tunlid A."/>
        </authorList>
    </citation>
    <scope>NUCLEOTIDE SEQUENCE [LARGE SCALE GENOMIC DNA]</scope>
    <source>
        <strain evidence="2 3">CBS 406.79</strain>
    </source>
</reference>
<accession>A0A8H5D541</accession>
<evidence type="ECO:0000313" key="3">
    <source>
        <dbReference type="Proteomes" id="UP000518752"/>
    </source>
</evidence>
<keyword evidence="3" id="KW-1185">Reference proteome</keyword>
<feature type="region of interest" description="Disordered" evidence="1">
    <location>
        <begin position="51"/>
        <end position="74"/>
    </location>
</feature>
<dbReference type="AlphaFoldDB" id="A0A8H5D541"/>
<name>A0A8H5D541_9AGAR</name>
<evidence type="ECO:0000313" key="2">
    <source>
        <dbReference type="EMBL" id="KAF5353766.1"/>
    </source>
</evidence>
<protein>
    <submittedName>
        <fullName evidence="2">Uncharacterized protein</fullName>
    </submittedName>
</protein>
<proteinExistence type="predicted"/>
<evidence type="ECO:0000256" key="1">
    <source>
        <dbReference type="SAM" id="MobiDB-lite"/>
    </source>
</evidence>
<organism evidence="2 3">
    <name type="scientific">Collybiopsis confluens</name>
    <dbReference type="NCBI Taxonomy" id="2823264"/>
    <lineage>
        <taxon>Eukaryota</taxon>
        <taxon>Fungi</taxon>
        <taxon>Dikarya</taxon>
        <taxon>Basidiomycota</taxon>
        <taxon>Agaricomycotina</taxon>
        <taxon>Agaricomycetes</taxon>
        <taxon>Agaricomycetidae</taxon>
        <taxon>Agaricales</taxon>
        <taxon>Marasmiineae</taxon>
        <taxon>Omphalotaceae</taxon>
        <taxon>Collybiopsis</taxon>
    </lineage>
</organism>